<dbReference type="EMBL" id="UYJE01001367">
    <property type="protein sequence ID" value="VDI01639.1"/>
    <property type="molecule type" value="Genomic_DNA"/>
</dbReference>
<dbReference type="Pfam" id="PF00078">
    <property type="entry name" value="RVT_1"/>
    <property type="match status" value="1"/>
</dbReference>
<dbReference type="InterPro" id="IPR000477">
    <property type="entry name" value="RT_dom"/>
</dbReference>
<dbReference type="PANTHER" id="PTHR33332">
    <property type="entry name" value="REVERSE TRANSCRIPTASE DOMAIN-CONTAINING PROTEIN"/>
    <property type="match status" value="1"/>
</dbReference>
<name>A0A8B6C8P7_MYTGA</name>
<dbReference type="PROSITE" id="PS50878">
    <property type="entry name" value="RT_POL"/>
    <property type="match status" value="1"/>
</dbReference>
<protein>
    <recommendedName>
        <fullName evidence="1">Reverse transcriptase domain-containing protein</fullName>
    </recommendedName>
</protein>
<keyword evidence="3" id="KW-1185">Reference proteome</keyword>
<feature type="domain" description="Reverse transcriptase" evidence="1">
    <location>
        <begin position="1"/>
        <end position="108"/>
    </location>
</feature>
<evidence type="ECO:0000259" key="1">
    <source>
        <dbReference type="PROSITE" id="PS50878"/>
    </source>
</evidence>
<proteinExistence type="predicted"/>
<reference evidence="2" key="1">
    <citation type="submission" date="2018-11" db="EMBL/GenBank/DDBJ databases">
        <authorList>
            <person name="Alioto T."/>
            <person name="Alioto T."/>
        </authorList>
    </citation>
    <scope>NUCLEOTIDE SEQUENCE</scope>
</reference>
<organism evidence="2 3">
    <name type="scientific">Mytilus galloprovincialis</name>
    <name type="common">Mediterranean mussel</name>
    <dbReference type="NCBI Taxonomy" id="29158"/>
    <lineage>
        <taxon>Eukaryota</taxon>
        <taxon>Metazoa</taxon>
        <taxon>Spiralia</taxon>
        <taxon>Lophotrochozoa</taxon>
        <taxon>Mollusca</taxon>
        <taxon>Bivalvia</taxon>
        <taxon>Autobranchia</taxon>
        <taxon>Pteriomorphia</taxon>
        <taxon>Mytilida</taxon>
        <taxon>Mytiloidea</taxon>
        <taxon>Mytilidae</taxon>
        <taxon>Mytilinae</taxon>
        <taxon>Mytilus</taxon>
    </lineage>
</organism>
<dbReference type="AlphaFoldDB" id="A0A8B6C8P7"/>
<evidence type="ECO:0000313" key="3">
    <source>
        <dbReference type="Proteomes" id="UP000596742"/>
    </source>
</evidence>
<dbReference type="OrthoDB" id="10062389at2759"/>
<comment type="caution">
    <text evidence="2">The sequence shown here is derived from an EMBL/GenBank/DDBJ whole genome shotgun (WGS) entry which is preliminary data.</text>
</comment>
<dbReference type="Proteomes" id="UP000596742">
    <property type="component" value="Unassembled WGS sequence"/>
</dbReference>
<accession>A0A8B6C8P7</accession>
<evidence type="ECO:0000313" key="2">
    <source>
        <dbReference type="EMBL" id="VDI01639.1"/>
    </source>
</evidence>
<gene>
    <name evidence="2" type="ORF">MGAL_10B042303</name>
</gene>
<sequence>MGQQTDVLIMDFAKAFDNVNHSLLVNKLHTYGIKGNTNRWIKNWLSRKTQTVVLEGCNSTPVPVDSGVPLDSVLGPSLFLYYINDLQEDLNATVRLFCSLMIPSPAPT</sequence>